<dbReference type="PANTHER" id="PTHR21310:SF15">
    <property type="entry name" value="AMINOGLYCOSIDE PHOSPHOTRANSFERASE DOMAIN-CONTAINING PROTEIN"/>
    <property type="match status" value="1"/>
</dbReference>
<dbReference type="SUPFAM" id="SSF56112">
    <property type="entry name" value="Protein kinase-like (PK-like)"/>
    <property type="match status" value="1"/>
</dbReference>
<name>B5HQW0_STRX2</name>
<evidence type="ECO:0000313" key="4">
    <source>
        <dbReference type="Proteomes" id="UP000002785"/>
    </source>
</evidence>
<dbReference type="Proteomes" id="UP000002785">
    <property type="component" value="Chromosome"/>
</dbReference>
<dbReference type="InterPro" id="IPR002575">
    <property type="entry name" value="Aminoglycoside_PTrfase"/>
</dbReference>
<feature type="region of interest" description="Disordered" evidence="1">
    <location>
        <begin position="1"/>
        <end position="25"/>
    </location>
</feature>
<dbReference type="InterPro" id="IPR051678">
    <property type="entry name" value="AGP_Transferase"/>
</dbReference>
<accession>B5HQW0</accession>
<dbReference type="PANTHER" id="PTHR21310">
    <property type="entry name" value="AMINOGLYCOSIDE PHOSPHOTRANSFERASE-RELATED-RELATED"/>
    <property type="match status" value="1"/>
</dbReference>
<dbReference type="GO" id="GO:0016740">
    <property type="term" value="F:transferase activity"/>
    <property type="evidence" value="ECO:0007669"/>
    <property type="project" value="UniProtKB-KW"/>
</dbReference>
<reference evidence="3" key="1">
    <citation type="submission" date="2009-10" db="EMBL/GenBank/DDBJ databases">
        <title>The genome sequence of Streptomyces sviceus strain ATCC 29083.</title>
        <authorList>
            <consortium name="The Broad Institute Genome Sequencing Platform"/>
            <consortium name="Broad Institute Microbial Sequencing Center"/>
            <person name="Fischbach M."/>
            <person name="Godfrey P."/>
            <person name="Ward D."/>
            <person name="Young S."/>
            <person name="Zeng Q."/>
            <person name="Koehrsen M."/>
            <person name="Alvarado L."/>
            <person name="Berlin A.M."/>
            <person name="Bochicchio J."/>
            <person name="Borenstein D."/>
            <person name="Chapman S.B."/>
            <person name="Chen Z."/>
            <person name="Engels R."/>
            <person name="Freedman E."/>
            <person name="Gellesch M."/>
            <person name="Goldberg J."/>
            <person name="Griggs A."/>
            <person name="Gujja S."/>
            <person name="Heilman E.R."/>
            <person name="Heiman D.I."/>
            <person name="Hepburn T.A."/>
            <person name="Howarth C."/>
            <person name="Jen D."/>
            <person name="Larson L."/>
            <person name="Lewis B."/>
            <person name="Mehta T."/>
            <person name="Park D."/>
            <person name="Pearson M."/>
            <person name="Richards J."/>
            <person name="Roberts A."/>
            <person name="Saif S."/>
            <person name="Shea T.D."/>
            <person name="Shenoy N."/>
            <person name="Sisk P."/>
            <person name="Stolte C."/>
            <person name="Sykes S.N."/>
            <person name="Thomson T."/>
            <person name="Walk T."/>
            <person name="White J."/>
            <person name="Yandava C."/>
            <person name="Straight P."/>
            <person name="Clardy J."/>
            <person name="Hung D."/>
            <person name="Kolter R."/>
            <person name="Mekalanos J."/>
            <person name="Walker S."/>
            <person name="Walsh C.T."/>
            <person name="Wieland-Brown L.C."/>
            <person name="Haas B."/>
            <person name="Nusbaum C."/>
            <person name="Birren B."/>
        </authorList>
    </citation>
    <scope>NUCLEOTIDE SEQUENCE [LARGE SCALE GENOMIC DNA]</scope>
    <source>
        <strain evidence="3">ATCC 29083</strain>
    </source>
</reference>
<dbReference type="Gene3D" id="3.30.200.20">
    <property type="entry name" value="Phosphorylase Kinase, domain 1"/>
    <property type="match status" value="1"/>
</dbReference>
<dbReference type="Pfam" id="PF01636">
    <property type="entry name" value="APH"/>
    <property type="match status" value="1"/>
</dbReference>
<dbReference type="eggNOG" id="COG3173">
    <property type="taxonomic scope" value="Bacteria"/>
</dbReference>
<evidence type="ECO:0000313" key="3">
    <source>
        <dbReference type="EMBL" id="EDY55215.1"/>
    </source>
</evidence>
<dbReference type="HOGENOM" id="CLU_019843_1_1_11"/>
<dbReference type="AlphaFoldDB" id="B5HQW0"/>
<protein>
    <submittedName>
        <fullName evidence="3">Aminoglycoside phosphotransferase</fullName>
    </submittedName>
</protein>
<dbReference type="InterPro" id="IPR011009">
    <property type="entry name" value="Kinase-like_dom_sf"/>
</dbReference>
<proteinExistence type="predicted"/>
<dbReference type="Gene3D" id="3.90.1200.10">
    <property type="match status" value="1"/>
</dbReference>
<feature type="domain" description="Aminoglycoside phosphotransferase" evidence="2">
    <location>
        <begin position="65"/>
        <end position="310"/>
    </location>
</feature>
<evidence type="ECO:0000256" key="1">
    <source>
        <dbReference type="SAM" id="MobiDB-lite"/>
    </source>
</evidence>
<gene>
    <name evidence="3" type="ORF">SSEG_08746</name>
</gene>
<organism evidence="3 4">
    <name type="scientific">Streptomyces sviceus (strain ATCC 29083 / DSM 924 / JCM 4929 / NBRC 13980 / NCIMB 11184 / NRRL 5439 / UC 5370)</name>
    <dbReference type="NCBI Taxonomy" id="463191"/>
    <lineage>
        <taxon>Bacteria</taxon>
        <taxon>Bacillati</taxon>
        <taxon>Actinomycetota</taxon>
        <taxon>Actinomycetes</taxon>
        <taxon>Kitasatosporales</taxon>
        <taxon>Streptomycetaceae</taxon>
        <taxon>Streptomyces</taxon>
    </lineage>
</organism>
<dbReference type="EMBL" id="CM000951">
    <property type="protein sequence ID" value="EDY55215.1"/>
    <property type="molecule type" value="Genomic_DNA"/>
</dbReference>
<keyword evidence="4" id="KW-1185">Reference proteome</keyword>
<sequence>MMSTTAAVDADIRPAAPATRSREPMEFRSIERVPQAFQQSVSAEDIGNVCRRAFGGAATPVSAVELGTGMYNNVYRVNLAGRDRPVILRVAPEEGRQFHSERHLMRNEYGSVPWLAVIAPLMPQVLAVDWSHEVIGRDWMIQTHLDGVPAPEQLGTYPRTAWPVFFRQMGVIARSVHDVRGPHFGPVGGPGHGTWSEAVITSLEEIAADLDGAGLDAADVRKVAAVAAHDRAVLDEVTEPGLLTGDLWTVNVMLDAGAAEPTITGVLDMDRTWWGDPAADWTIRMATAKQDERVAFWEAYGERDGSPAAVWRSLVYEVRHLGAVRLERHRLGNAAGVKNTYDAVAAVLADLG</sequence>
<evidence type="ECO:0000259" key="2">
    <source>
        <dbReference type="Pfam" id="PF01636"/>
    </source>
</evidence>